<organism evidence="1 2">
    <name type="scientific">Bacteroides salyersiae</name>
    <dbReference type="NCBI Taxonomy" id="291644"/>
    <lineage>
        <taxon>Bacteria</taxon>
        <taxon>Pseudomonadati</taxon>
        <taxon>Bacteroidota</taxon>
        <taxon>Bacteroidia</taxon>
        <taxon>Bacteroidales</taxon>
        <taxon>Bacteroidaceae</taxon>
        <taxon>Bacteroides</taxon>
    </lineage>
</organism>
<dbReference type="EMBL" id="VWMK01000004">
    <property type="protein sequence ID" value="KAA3767961.1"/>
    <property type="molecule type" value="Genomic_DNA"/>
</dbReference>
<sequence length="128" mass="14970">MSKQVLSIEQMNHLRKLGIDTSNASFVRIEYDEHDGENRRLISILVEENHYLNDDSIKDSVNVYTLQDILDLLDMGVNKLFLYKSKKKYICLYIESCTHSILNVAIDKEPIEAVYNMLCWVIEHGYLK</sequence>
<comment type="caution">
    <text evidence="1">The sequence shown here is derived from an EMBL/GenBank/DDBJ whole genome shotgun (WGS) entry which is preliminary data.</text>
</comment>
<dbReference type="RefSeq" id="WP_130058380.1">
    <property type="nucleotide sequence ID" value="NZ_RCXT01000003.1"/>
</dbReference>
<name>A0A7J4XM87_9BACE</name>
<evidence type="ECO:0000313" key="2">
    <source>
        <dbReference type="Proteomes" id="UP000422221"/>
    </source>
</evidence>
<proteinExistence type="predicted"/>
<protein>
    <submittedName>
        <fullName evidence="1">Uncharacterized protein</fullName>
    </submittedName>
</protein>
<dbReference type="Proteomes" id="UP000422221">
    <property type="component" value="Unassembled WGS sequence"/>
</dbReference>
<reference evidence="1 2" key="1">
    <citation type="journal article" date="2019" name="Nat. Med.">
        <title>A library of human gut bacterial isolates paired with longitudinal multiomics data enables mechanistic microbiome research.</title>
        <authorList>
            <person name="Poyet M."/>
            <person name="Groussin M."/>
            <person name="Gibbons S.M."/>
            <person name="Avila-Pacheco J."/>
            <person name="Jiang X."/>
            <person name="Kearney S.M."/>
            <person name="Perrotta A.R."/>
            <person name="Berdy B."/>
            <person name="Zhao S."/>
            <person name="Lieberman T.D."/>
            <person name="Swanson P.K."/>
            <person name="Smith M."/>
            <person name="Roesemann S."/>
            <person name="Alexander J.E."/>
            <person name="Rich S.A."/>
            <person name="Livny J."/>
            <person name="Vlamakis H."/>
            <person name="Clish C."/>
            <person name="Bullock K."/>
            <person name="Deik A."/>
            <person name="Scott J."/>
            <person name="Pierce K.A."/>
            <person name="Xavier R.J."/>
            <person name="Alm E.J."/>
        </authorList>
    </citation>
    <scope>NUCLEOTIDE SEQUENCE [LARGE SCALE GENOMIC DNA]</scope>
    <source>
        <strain evidence="1 2">BIOML-A10</strain>
    </source>
</reference>
<gene>
    <name evidence="1" type="ORF">F3F73_06090</name>
</gene>
<evidence type="ECO:0000313" key="1">
    <source>
        <dbReference type="EMBL" id="KAA3767961.1"/>
    </source>
</evidence>
<dbReference type="AlphaFoldDB" id="A0A7J4XM87"/>
<accession>A0A7J4XM87</accession>